<organism evidence="2 3">
    <name type="scientific">Brachybacterium tyrofermentans</name>
    <dbReference type="NCBI Taxonomy" id="47848"/>
    <lineage>
        <taxon>Bacteria</taxon>
        <taxon>Bacillati</taxon>
        <taxon>Actinomycetota</taxon>
        <taxon>Actinomycetes</taxon>
        <taxon>Micrococcales</taxon>
        <taxon>Dermabacteraceae</taxon>
        <taxon>Brachybacterium</taxon>
    </lineage>
</organism>
<keyword evidence="1" id="KW-0472">Membrane</keyword>
<dbReference type="RefSeq" id="WP_193117174.1">
    <property type="nucleotide sequence ID" value="NZ_BAAAIR010000025.1"/>
</dbReference>
<sequence>MTTATAPGANCVRALLGLMATLAVTAAGAAAVGRQDVSLVLGLFEADVVWIGILAVSVLLHVRGVPVLDGWRDIVQSVTPRPVRRAVAAEVGCLVSLARVSLRRPPLIPSGAEAFPAREGTLAITLAFGVVTLVEVAVLHLVLPWPTLSVALTLISVYGLLLLLGVIASRWDHPHYATSMSLVLRNGTHVVADIPYRDISFIVPVRDGTVVAPTIADGIARLATMNGCQVAVGLASPRRIALTANGRDRSSVVHEIRFAADDAPEVVSALDARRR</sequence>
<dbReference type="Proteomes" id="UP001595937">
    <property type="component" value="Unassembled WGS sequence"/>
</dbReference>
<proteinExistence type="predicted"/>
<evidence type="ECO:0008006" key="4">
    <source>
        <dbReference type="Google" id="ProtNLM"/>
    </source>
</evidence>
<protein>
    <recommendedName>
        <fullName evidence="4">PH domain-containing protein</fullName>
    </recommendedName>
</protein>
<keyword evidence="3" id="KW-1185">Reference proteome</keyword>
<feature type="transmembrane region" description="Helical" evidence="1">
    <location>
        <begin position="12"/>
        <end position="32"/>
    </location>
</feature>
<gene>
    <name evidence="2" type="ORF">ACFPK8_18495</name>
</gene>
<accession>A0ABW0FL34</accession>
<name>A0ABW0FL34_9MICO</name>
<dbReference type="EMBL" id="JBHSLN010000088">
    <property type="protein sequence ID" value="MFC5299508.1"/>
    <property type="molecule type" value="Genomic_DNA"/>
</dbReference>
<feature type="transmembrane region" description="Helical" evidence="1">
    <location>
        <begin position="149"/>
        <end position="171"/>
    </location>
</feature>
<reference evidence="3" key="1">
    <citation type="journal article" date="2019" name="Int. J. Syst. Evol. Microbiol.">
        <title>The Global Catalogue of Microorganisms (GCM) 10K type strain sequencing project: providing services to taxonomists for standard genome sequencing and annotation.</title>
        <authorList>
            <consortium name="The Broad Institute Genomics Platform"/>
            <consortium name="The Broad Institute Genome Sequencing Center for Infectious Disease"/>
            <person name="Wu L."/>
            <person name="Ma J."/>
        </authorList>
    </citation>
    <scope>NUCLEOTIDE SEQUENCE [LARGE SCALE GENOMIC DNA]</scope>
    <source>
        <strain evidence="3">CGMCC 1.16455</strain>
    </source>
</reference>
<evidence type="ECO:0000313" key="3">
    <source>
        <dbReference type="Proteomes" id="UP001595937"/>
    </source>
</evidence>
<feature type="transmembrane region" description="Helical" evidence="1">
    <location>
        <begin position="122"/>
        <end position="143"/>
    </location>
</feature>
<keyword evidence="1" id="KW-1133">Transmembrane helix</keyword>
<evidence type="ECO:0000313" key="2">
    <source>
        <dbReference type="EMBL" id="MFC5299508.1"/>
    </source>
</evidence>
<comment type="caution">
    <text evidence="2">The sequence shown here is derived from an EMBL/GenBank/DDBJ whole genome shotgun (WGS) entry which is preliminary data.</text>
</comment>
<keyword evidence="1" id="KW-0812">Transmembrane</keyword>
<dbReference type="GeneID" id="303296381"/>
<feature type="transmembrane region" description="Helical" evidence="1">
    <location>
        <begin position="39"/>
        <end position="62"/>
    </location>
</feature>
<evidence type="ECO:0000256" key="1">
    <source>
        <dbReference type="SAM" id="Phobius"/>
    </source>
</evidence>